<dbReference type="Pfam" id="PF00902">
    <property type="entry name" value="TatC"/>
    <property type="match status" value="1"/>
</dbReference>
<feature type="transmembrane region" description="Helical" evidence="6">
    <location>
        <begin position="12"/>
        <end position="40"/>
    </location>
</feature>
<feature type="transmembrane region" description="Helical" evidence="6">
    <location>
        <begin position="205"/>
        <end position="231"/>
    </location>
</feature>
<comment type="similarity">
    <text evidence="2">Belongs to the TatC family.</text>
</comment>
<proteinExistence type="inferred from homology"/>
<dbReference type="PANTHER" id="PTHR30371:SF0">
    <property type="entry name" value="SEC-INDEPENDENT PROTEIN TRANSLOCASE PROTEIN TATC, CHLOROPLASTIC-RELATED"/>
    <property type="match status" value="1"/>
</dbReference>
<evidence type="ECO:0000256" key="3">
    <source>
        <dbReference type="ARBA" id="ARBA00022692"/>
    </source>
</evidence>
<dbReference type="GO" id="GO:0009977">
    <property type="term" value="F:proton motive force dependent protein transmembrane transporter activity"/>
    <property type="evidence" value="ECO:0007669"/>
    <property type="project" value="TreeGrafter"/>
</dbReference>
<feature type="transmembrane region" description="Helical" evidence="6">
    <location>
        <begin position="183"/>
        <end position="199"/>
    </location>
</feature>
<feature type="transmembrane region" description="Helical" evidence="6">
    <location>
        <begin position="60"/>
        <end position="81"/>
    </location>
</feature>
<evidence type="ECO:0000256" key="2">
    <source>
        <dbReference type="ARBA" id="ARBA00008882"/>
    </source>
</evidence>
<keyword evidence="4 6" id="KW-1133">Transmembrane helix</keyword>
<organism evidence="7">
    <name type="scientific">Chloropicon sp. RCC4434</name>
    <dbReference type="NCBI Taxonomy" id="2565277"/>
    <lineage>
        <taxon>Eukaryota</taxon>
        <taxon>Viridiplantae</taxon>
        <taxon>Chlorophyta</taxon>
        <taxon>Chloropicophyceae</taxon>
        <taxon>Chloropicales</taxon>
        <taxon>Chloropicaceae</taxon>
        <taxon>Chloropicon</taxon>
    </lineage>
</organism>
<evidence type="ECO:0000256" key="5">
    <source>
        <dbReference type="ARBA" id="ARBA00023136"/>
    </source>
</evidence>
<feature type="transmembrane region" description="Helical" evidence="6">
    <location>
        <begin position="102"/>
        <end position="121"/>
    </location>
</feature>
<evidence type="ECO:0000313" key="7">
    <source>
        <dbReference type="EMBL" id="QBX98839.1"/>
    </source>
</evidence>
<reference evidence="7" key="1">
    <citation type="journal article" date="2019" name="Genome Biol. Evol.">
        <title>Tracing the Evolution of the Plastome and Mitogenome in the Chloropicophyceae Uncovered Convergent tRNA Gene Losses and a Variant Plastid Genetic Code.</title>
        <authorList>
            <person name="Turmel M."/>
            <person name="Dos Santos A.L."/>
            <person name="Otis C."/>
            <person name="Sergerie R."/>
            <person name="Lemieux C."/>
        </authorList>
    </citation>
    <scope>NUCLEOTIDE SEQUENCE</scope>
</reference>
<keyword evidence="5 6" id="KW-0472">Membrane</keyword>
<feature type="transmembrane region" description="Helical" evidence="6">
    <location>
        <begin position="149"/>
        <end position="171"/>
    </location>
</feature>
<dbReference type="GO" id="GO:0033281">
    <property type="term" value="C:TAT protein transport complex"/>
    <property type="evidence" value="ECO:0007669"/>
    <property type="project" value="TreeGrafter"/>
</dbReference>
<evidence type="ECO:0000256" key="1">
    <source>
        <dbReference type="ARBA" id="ARBA00004141"/>
    </source>
</evidence>
<gene>
    <name evidence="7" type="primary">mttB</name>
</gene>
<evidence type="ECO:0000256" key="4">
    <source>
        <dbReference type="ARBA" id="ARBA00022989"/>
    </source>
</evidence>
<dbReference type="GO" id="GO:0043953">
    <property type="term" value="P:protein transport by the Tat complex"/>
    <property type="evidence" value="ECO:0007669"/>
    <property type="project" value="TreeGrafter"/>
</dbReference>
<geneLocation type="mitochondrion" evidence="7"/>
<keyword evidence="7" id="KW-0496">Mitochondrion</keyword>
<dbReference type="PANTHER" id="PTHR30371">
    <property type="entry name" value="SEC-INDEPENDENT PROTEIN TRANSLOCASE PROTEIN TATC"/>
    <property type="match status" value="1"/>
</dbReference>
<sequence>MLVTDYLQEIKIRAFCLVFSFLLCFSLCLMDLEVVLFLFIRSLCHDGVASFMFTHPLEGLQASLFCHLMLCCVFCGPLVCYQLWAFIVPSLFQHEKAEVTKGLSLFLLFIGISVYIFYIIVFPKGYDFFLSFQNPFVRVELRILDYLKFFWHFCGLFLGCLACPILFFIVCSVIKLRPKQVELGRPWVFLFCVLLAGFVSPPEVVTQLCVGLLFFIIYEILMLFFWIFYYLEVDNSDPKYV</sequence>
<accession>A0A4D6C729</accession>
<name>A0A4D6C729_9CHLO</name>
<comment type="subcellular location">
    <subcellularLocation>
        <location evidence="1">Membrane</location>
        <topology evidence="1">Multi-pass membrane protein</topology>
    </subcellularLocation>
</comment>
<dbReference type="AlphaFoldDB" id="A0A4D6C729"/>
<dbReference type="EMBL" id="MK086009">
    <property type="protein sequence ID" value="QBX98839.1"/>
    <property type="molecule type" value="Genomic_DNA"/>
</dbReference>
<keyword evidence="3 6" id="KW-0812">Transmembrane</keyword>
<dbReference type="GO" id="GO:0065002">
    <property type="term" value="P:intracellular protein transmembrane transport"/>
    <property type="evidence" value="ECO:0007669"/>
    <property type="project" value="TreeGrafter"/>
</dbReference>
<dbReference type="InterPro" id="IPR002033">
    <property type="entry name" value="TatC"/>
</dbReference>
<dbReference type="PRINTS" id="PR01840">
    <property type="entry name" value="TATCFAMILY"/>
</dbReference>
<evidence type="ECO:0000256" key="6">
    <source>
        <dbReference type="SAM" id="Phobius"/>
    </source>
</evidence>
<protein>
    <submittedName>
        <fullName evidence="7">SecY-independent transporter protein</fullName>
    </submittedName>
</protein>